<keyword evidence="11" id="KW-1185">Reference proteome</keyword>
<evidence type="ECO:0000256" key="9">
    <source>
        <dbReference type="SAM" id="Phobius"/>
    </source>
</evidence>
<evidence type="ECO:0000313" key="10">
    <source>
        <dbReference type="EMBL" id="PXW65139.1"/>
    </source>
</evidence>
<protein>
    <submittedName>
        <fullName evidence="10">Amino acid/amide ABC transporter membrane protein 1 (HAAT family) /amino acid/amide ABC transporter membrane protein 2 (HAAT family)</fullName>
    </submittedName>
</protein>
<reference evidence="10 11" key="1">
    <citation type="submission" date="2018-05" db="EMBL/GenBank/DDBJ databases">
        <title>Genomic Encyclopedia of Type Strains, Phase IV (KMG-IV): sequencing the most valuable type-strain genomes for metagenomic binning, comparative biology and taxonomic classification.</title>
        <authorList>
            <person name="Goeker M."/>
        </authorList>
    </citation>
    <scope>NUCLEOTIDE SEQUENCE [LARGE SCALE GENOMIC DNA]</scope>
    <source>
        <strain evidence="10 11">DSM 6462</strain>
    </source>
</reference>
<gene>
    <name evidence="10" type="ORF">C7450_101902</name>
</gene>
<keyword evidence="3" id="KW-1003">Cell membrane</keyword>
<feature type="transmembrane region" description="Helical" evidence="9">
    <location>
        <begin position="596"/>
        <end position="617"/>
    </location>
</feature>
<feature type="transmembrane region" description="Helical" evidence="9">
    <location>
        <begin position="313"/>
        <end position="332"/>
    </location>
</feature>
<feature type="transmembrane region" description="Helical" evidence="9">
    <location>
        <begin position="338"/>
        <end position="358"/>
    </location>
</feature>
<feature type="transmembrane region" description="Helical" evidence="9">
    <location>
        <begin position="38"/>
        <end position="56"/>
    </location>
</feature>
<comment type="caution">
    <text evidence="10">The sequence shown here is derived from an EMBL/GenBank/DDBJ whole genome shotgun (WGS) entry which is preliminary data.</text>
</comment>
<dbReference type="GO" id="GO:0006865">
    <property type="term" value="P:amino acid transport"/>
    <property type="evidence" value="ECO:0007669"/>
    <property type="project" value="UniProtKB-KW"/>
</dbReference>
<dbReference type="AlphaFoldDB" id="A0A2V3UJ12"/>
<dbReference type="Proteomes" id="UP000248021">
    <property type="component" value="Unassembled WGS sequence"/>
</dbReference>
<evidence type="ECO:0000256" key="3">
    <source>
        <dbReference type="ARBA" id="ARBA00022475"/>
    </source>
</evidence>
<feature type="transmembrane region" description="Helical" evidence="9">
    <location>
        <begin position="269"/>
        <end position="292"/>
    </location>
</feature>
<evidence type="ECO:0000256" key="4">
    <source>
        <dbReference type="ARBA" id="ARBA00022692"/>
    </source>
</evidence>
<feature type="transmembrane region" description="Helical" evidence="9">
    <location>
        <begin position="365"/>
        <end position="383"/>
    </location>
</feature>
<feature type="transmembrane region" description="Helical" evidence="9">
    <location>
        <begin position="6"/>
        <end position="31"/>
    </location>
</feature>
<evidence type="ECO:0000256" key="7">
    <source>
        <dbReference type="ARBA" id="ARBA00023136"/>
    </source>
</evidence>
<dbReference type="EMBL" id="QJJK01000001">
    <property type="protein sequence ID" value="PXW65139.1"/>
    <property type="molecule type" value="Genomic_DNA"/>
</dbReference>
<evidence type="ECO:0000256" key="5">
    <source>
        <dbReference type="ARBA" id="ARBA00022970"/>
    </source>
</evidence>
<keyword evidence="4 9" id="KW-0812">Transmembrane</keyword>
<dbReference type="GO" id="GO:0015658">
    <property type="term" value="F:branched-chain amino acid transmembrane transporter activity"/>
    <property type="evidence" value="ECO:0007669"/>
    <property type="project" value="InterPro"/>
</dbReference>
<evidence type="ECO:0000256" key="8">
    <source>
        <dbReference type="ARBA" id="ARBA00037998"/>
    </source>
</evidence>
<comment type="subcellular location">
    <subcellularLocation>
        <location evidence="1">Cell membrane</location>
        <topology evidence="1">Multi-pass membrane protein</topology>
    </subcellularLocation>
</comment>
<keyword evidence="5" id="KW-0029">Amino-acid transport</keyword>
<sequence length="642" mass="67458">MLDQVLFALANGLATGMAVFLVAAGVTLIFGLLRILNFAQGSFFMLGAYVAFSIMGPSASSIWVFLLAALVSGVVVAVLGLVTDMVVFRRLRNYDEAYTLIATFALMMLLDGLIKLIWGLNYHSISPPPSLGGVLMFGPVIVPIFSLFIIGLGILVFIILEFAIHRLWIGKIVQALAHDQWMSGFVGINVPLMLTLTVVAAFFLAGAAGGLLLPNQSLSPTLSHAFLLQAFIAVIIGGLGNIRGAFMAALVLGLVESLNAVVLPDQPGVAMYVVMVAFMLWRPAGLLSAGTVDHATSQHAAASVPIDWARYRTMLTVAGIAGAIGVAAMPLWANPGTVFLAGVALIAALFALSWNLLFGTTGLATFGHAAFFAIGCYASGLMLKATGGQWFLVVLIAAALIGAVVAAIVGSVAIRRTTGIALAILTLALSEIMRLLISSSASLGRDDGVSGIPRPDLDLGFTTLSLQSTQNYFWFLFVVCGAMALGLWWLSAGPLGRVLRAVKQDAERTSFLGINIGRYRLVAFIISGSVATLAGALQAPWVQIVTPEAANYLVSMQPMLSTLLGGAAFFWGPVVGTVLFFILAEATRALAGLSEVVTGGVLLLLVMLAPDGVLGIIGRLRLRKRAASQGPKLEFVAKEARP</sequence>
<feature type="transmembrane region" description="Helical" evidence="9">
    <location>
        <begin position="140"/>
        <end position="164"/>
    </location>
</feature>
<dbReference type="CDD" id="cd06581">
    <property type="entry name" value="TM_PBP1_LivM_like"/>
    <property type="match status" value="1"/>
</dbReference>
<accession>A0A2V3UJ12</accession>
<keyword evidence="7 9" id="KW-0472">Membrane</keyword>
<feature type="transmembrane region" description="Helical" evidence="9">
    <location>
        <begin position="62"/>
        <end position="88"/>
    </location>
</feature>
<dbReference type="GO" id="GO:0005886">
    <property type="term" value="C:plasma membrane"/>
    <property type="evidence" value="ECO:0007669"/>
    <property type="project" value="UniProtKB-SubCell"/>
</dbReference>
<feature type="transmembrane region" description="Helical" evidence="9">
    <location>
        <begin position="221"/>
        <end position="239"/>
    </location>
</feature>
<evidence type="ECO:0000256" key="1">
    <source>
        <dbReference type="ARBA" id="ARBA00004651"/>
    </source>
</evidence>
<feature type="transmembrane region" description="Helical" evidence="9">
    <location>
        <begin position="420"/>
        <end position="437"/>
    </location>
</feature>
<dbReference type="PANTHER" id="PTHR11795:SF442">
    <property type="entry name" value="ABC TRANSPORTER ATP-BINDING PROTEIN"/>
    <property type="match status" value="1"/>
</dbReference>
<dbReference type="InterPro" id="IPR052157">
    <property type="entry name" value="BCAA_transport_permease"/>
</dbReference>
<feature type="transmembrane region" description="Helical" evidence="9">
    <location>
        <begin position="246"/>
        <end position="263"/>
    </location>
</feature>
<dbReference type="InterPro" id="IPR043428">
    <property type="entry name" value="LivM-like"/>
</dbReference>
<feature type="transmembrane region" description="Helical" evidence="9">
    <location>
        <begin position="100"/>
        <end position="120"/>
    </location>
</feature>
<dbReference type="PANTHER" id="PTHR11795">
    <property type="entry name" value="BRANCHED-CHAIN AMINO ACID TRANSPORT SYSTEM PERMEASE PROTEIN LIVH"/>
    <property type="match status" value="1"/>
</dbReference>
<feature type="transmembrane region" description="Helical" evidence="9">
    <location>
        <begin position="563"/>
        <end position="584"/>
    </location>
</feature>
<keyword evidence="6 9" id="KW-1133">Transmembrane helix</keyword>
<feature type="transmembrane region" description="Helical" evidence="9">
    <location>
        <begin position="472"/>
        <end position="490"/>
    </location>
</feature>
<dbReference type="CDD" id="cd06582">
    <property type="entry name" value="TM_PBP1_LivH_like"/>
    <property type="match status" value="1"/>
</dbReference>
<name>A0A2V3UJ12_9HYPH</name>
<comment type="similarity">
    <text evidence="8">Belongs to the binding-protein-dependent transport system permease family. LivHM subfamily.</text>
</comment>
<dbReference type="RefSeq" id="WP_170147042.1">
    <property type="nucleotide sequence ID" value="NZ_CAKNFM010000006.1"/>
</dbReference>
<proteinExistence type="inferred from homology"/>
<keyword evidence="2" id="KW-0813">Transport</keyword>
<dbReference type="InterPro" id="IPR001851">
    <property type="entry name" value="ABC_transp_permease"/>
</dbReference>
<feature type="transmembrane region" description="Helical" evidence="9">
    <location>
        <begin position="185"/>
        <end position="209"/>
    </location>
</feature>
<dbReference type="Pfam" id="PF02653">
    <property type="entry name" value="BPD_transp_2"/>
    <property type="match status" value="2"/>
</dbReference>
<evidence type="ECO:0000256" key="2">
    <source>
        <dbReference type="ARBA" id="ARBA00022448"/>
    </source>
</evidence>
<evidence type="ECO:0000313" key="11">
    <source>
        <dbReference type="Proteomes" id="UP000248021"/>
    </source>
</evidence>
<organism evidence="10 11">
    <name type="scientific">Chelatococcus asaccharovorans</name>
    <dbReference type="NCBI Taxonomy" id="28210"/>
    <lineage>
        <taxon>Bacteria</taxon>
        <taxon>Pseudomonadati</taxon>
        <taxon>Pseudomonadota</taxon>
        <taxon>Alphaproteobacteria</taxon>
        <taxon>Hyphomicrobiales</taxon>
        <taxon>Chelatococcaceae</taxon>
        <taxon>Chelatococcus</taxon>
    </lineage>
</organism>
<evidence type="ECO:0000256" key="6">
    <source>
        <dbReference type="ARBA" id="ARBA00022989"/>
    </source>
</evidence>
<feature type="transmembrane region" description="Helical" evidence="9">
    <location>
        <begin position="389"/>
        <end position="413"/>
    </location>
</feature>